<accession>A0A6C0H8L4</accession>
<name>A0A6C0H8L4_9ZZZZ</name>
<organism evidence="1">
    <name type="scientific">viral metagenome</name>
    <dbReference type="NCBI Taxonomy" id="1070528"/>
    <lineage>
        <taxon>unclassified sequences</taxon>
        <taxon>metagenomes</taxon>
        <taxon>organismal metagenomes</taxon>
    </lineage>
</organism>
<protein>
    <submittedName>
        <fullName evidence="1">Uncharacterized protein</fullName>
    </submittedName>
</protein>
<reference evidence="1" key="1">
    <citation type="journal article" date="2020" name="Nature">
        <title>Giant virus diversity and host interactions through global metagenomics.</title>
        <authorList>
            <person name="Schulz F."/>
            <person name="Roux S."/>
            <person name="Paez-Espino D."/>
            <person name="Jungbluth S."/>
            <person name="Walsh D.A."/>
            <person name="Denef V.J."/>
            <person name="McMahon K.D."/>
            <person name="Konstantinidis K.T."/>
            <person name="Eloe-Fadrosh E.A."/>
            <person name="Kyrpides N.C."/>
            <person name="Woyke T."/>
        </authorList>
    </citation>
    <scope>NUCLEOTIDE SEQUENCE</scope>
    <source>
        <strain evidence="1">GVMAG-M-3300023179-82</strain>
    </source>
</reference>
<sequence length="190" mass="22540">MTTHTVFINKSDVFPYTYMFCQKFIKNINTTDTTTKIDLNNNKNNIPLWNRSVYKALSSINYGIYGLLQDKTIKRSRRNNKDIGLSFINFCVYVSNNTIFNTCSHTFLINTNLYCYEFGRSILEWHSMSNNIYNNKFDVPIIYFDQLIIDNISKILLSIIDEEQHLNINEIRVIYIYYIHSDDQKIYTTI</sequence>
<dbReference type="EMBL" id="MN739908">
    <property type="protein sequence ID" value="QHT76942.1"/>
    <property type="molecule type" value="Genomic_DNA"/>
</dbReference>
<proteinExistence type="predicted"/>
<evidence type="ECO:0000313" key="1">
    <source>
        <dbReference type="EMBL" id="QHT76942.1"/>
    </source>
</evidence>
<dbReference type="AlphaFoldDB" id="A0A6C0H8L4"/>